<keyword evidence="2" id="KW-1185">Reference proteome</keyword>
<name>A0AA38LDZ7_TAXCH</name>
<feature type="non-terminal residue" evidence="1">
    <location>
        <position position="218"/>
    </location>
</feature>
<protein>
    <submittedName>
        <fullName evidence="1">Uncharacterized protein</fullName>
    </submittedName>
</protein>
<gene>
    <name evidence="1" type="ORF">KI387_020134</name>
</gene>
<evidence type="ECO:0000313" key="1">
    <source>
        <dbReference type="EMBL" id="KAH9318365.1"/>
    </source>
</evidence>
<dbReference type="EMBL" id="JAHRHJ020000004">
    <property type="protein sequence ID" value="KAH9318365.1"/>
    <property type="molecule type" value="Genomic_DNA"/>
</dbReference>
<proteinExistence type="predicted"/>
<reference evidence="1 2" key="1">
    <citation type="journal article" date="2021" name="Nat. Plants">
        <title>The Taxus genome provides insights into paclitaxel biosynthesis.</title>
        <authorList>
            <person name="Xiong X."/>
            <person name="Gou J."/>
            <person name="Liao Q."/>
            <person name="Li Y."/>
            <person name="Zhou Q."/>
            <person name="Bi G."/>
            <person name="Li C."/>
            <person name="Du R."/>
            <person name="Wang X."/>
            <person name="Sun T."/>
            <person name="Guo L."/>
            <person name="Liang H."/>
            <person name="Lu P."/>
            <person name="Wu Y."/>
            <person name="Zhang Z."/>
            <person name="Ro D.K."/>
            <person name="Shang Y."/>
            <person name="Huang S."/>
            <person name="Yan J."/>
        </authorList>
    </citation>
    <scope>NUCLEOTIDE SEQUENCE [LARGE SCALE GENOMIC DNA]</scope>
    <source>
        <strain evidence="1">Ta-2019</strain>
    </source>
</reference>
<comment type="caution">
    <text evidence="1">The sequence shown here is derived from an EMBL/GenBank/DDBJ whole genome shotgun (WGS) entry which is preliminary data.</text>
</comment>
<organism evidence="1 2">
    <name type="scientific">Taxus chinensis</name>
    <name type="common">Chinese yew</name>
    <name type="synonym">Taxus wallichiana var. chinensis</name>
    <dbReference type="NCBI Taxonomy" id="29808"/>
    <lineage>
        <taxon>Eukaryota</taxon>
        <taxon>Viridiplantae</taxon>
        <taxon>Streptophyta</taxon>
        <taxon>Embryophyta</taxon>
        <taxon>Tracheophyta</taxon>
        <taxon>Spermatophyta</taxon>
        <taxon>Pinopsida</taxon>
        <taxon>Pinidae</taxon>
        <taxon>Conifers II</taxon>
        <taxon>Cupressales</taxon>
        <taxon>Taxaceae</taxon>
        <taxon>Taxus</taxon>
    </lineage>
</organism>
<accession>A0AA38LDZ7</accession>
<dbReference type="OMA" id="MAMEVHE"/>
<dbReference type="Proteomes" id="UP000824469">
    <property type="component" value="Unassembled WGS sequence"/>
</dbReference>
<dbReference type="InterPro" id="IPR012337">
    <property type="entry name" value="RNaseH-like_sf"/>
</dbReference>
<sequence>VKQALCSMVIDDVWSVWRQTNIERAIKIKSLILDDDWWAKVAYLLSFTEPILSMIKYADTDDACIGEIYDGIDSMLEKIRDILQQKEQDPEENFYNEVKTVIMRRWNKMTTPSHLLAYALNPKYYSSEILGLPGGQAPYNDHEFATKTETTFQRLFPDPAVAIAVSYEMACFISSFNDSMGELNALSDKYNLKPSMWWYVHGHDAEYLRHVAIKVLSQ</sequence>
<dbReference type="AlphaFoldDB" id="A0AA38LDZ7"/>
<dbReference type="SUPFAM" id="SSF53098">
    <property type="entry name" value="Ribonuclease H-like"/>
    <property type="match status" value="1"/>
</dbReference>
<evidence type="ECO:0000313" key="2">
    <source>
        <dbReference type="Proteomes" id="UP000824469"/>
    </source>
</evidence>
<feature type="non-terminal residue" evidence="1">
    <location>
        <position position="1"/>
    </location>
</feature>